<evidence type="ECO:0000256" key="1">
    <source>
        <dbReference type="SAM" id="Phobius"/>
    </source>
</evidence>
<keyword evidence="1" id="KW-0812">Transmembrane</keyword>
<feature type="transmembrane region" description="Helical" evidence="1">
    <location>
        <begin position="100"/>
        <end position="118"/>
    </location>
</feature>
<feature type="transmembrane region" description="Helical" evidence="1">
    <location>
        <begin position="33"/>
        <end position="52"/>
    </location>
</feature>
<accession>A0AAE3VQR3</accession>
<dbReference type="InterPro" id="IPR046740">
    <property type="entry name" value="DUF6790"/>
</dbReference>
<feature type="transmembrane region" description="Helical" evidence="1">
    <location>
        <begin position="130"/>
        <end position="151"/>
    </location>
</feature>
<dbReference type="Proteomes" id="UP001229244">
    <property type="component" value="Unassembled WGS sequence"/>
</dbReference>
<keyword evidence="3" id="KW-1185">Reference proteome</keyword>
<comment type="caution">
    <text evidence="2">The sequence shown here is derived from an EMBL/GenBank/DDBJ whole genome shotgun (WGS) entry which is preliminary data.</text>
</comment>
<gene>
    <name evidence="2" type="ORF">J2S73_002898</name>
</gene>
<dbReference type="RefSeq" id="WP_306886261.1">
    <property type="nucleotide sequence ID" value="NZ_JAUSUL010000002.1"/>
</dbReference>
<organism evidence="2 3">
    <name type="scientific">Amorphus orientalis</name>
    <dbReference type="NCBI Taxonomy" id="649198"/>
    <lineage>
        <taxon>Bacteria</taxon>
        <taxon>Pseudomonadati</taxon>
        <taxon>Pseudomonadota</taxon>
        <taxon>Alphaproteobacteria</taxon>
        <taxon>Hyphomicrobiales</taxon>
        <taxon>Amorphaceae</taxon>
        <taxon>Amorphus</taxon>
    </lineage>
</organism>
<protein>
    <submittedName>
        <fullName evidence="2">Uncharacterized protein</fullName>
    </submittedName>
</protein>
<keyword evidence="1" id="KW-0472">Membrane</keyword>
<evidence type="ECO:0000313" key="3">
    <source>
        <dbReference type="Proteomes" id="UP001229244"/>
    </source>
</evidence>
<dbReference type="AlphaFoldDB" id="A0AAE3VQR3"/>
<dbReference type="Pfam" id="PF20589">
    <property type="entry name" value="DUF6790"/>
    <property type="match status" value="1"/>
</dbReference>
<name>A0AAE3VQR3_9HYPH</name>
<feature type="transmembrane region" description="Helical" evidence="1">
    <location>
        <begin position="73"/>
        <end position="94"/>
    </location>
</feature>
<sequence>MYLVIVIALMVVLPILSIIVELVAVPGSDPVTLIGKWFVFWTVGVRLFLAGVKQTTDPGFTARSIFRIADRDAEKVVVELGFANLSIGLLGLLTLFEPGWIVPAALAGGLFYALAGVQHVRNAERTTKEVIAMVSDLAIAVVLAVFLALTLA</sequence>
<keyword evidence="1" id="KW-1133">Transmembrane helix</keyword>
<reference evidence="2" key="1">
    <citation type="submission" date="2023-07" db="EMBL/GenBank/DDBJ databases">
        <title>Genomic Encyclopedia of Type Strains, Phase IV (KMG-IV): sequencing the most valuable type-strain genomes for metagenomic binning, comparative biology and taxonomic classification.</title>
        <authorList>
            <person name="Goeker M."/>
        </authorList>
    </citation>
    <scope>NUCLEOTIDE SEQUENCE</scope>
    <source>
        <strain evidence="2">DSM 21202</strain>
    </source>
</reference>
<dbReference type="EMBL" id="JAUSUL010000002">
    <property type="protein sequence ID" value="MDQ0316441.1"/>
    <property type="molecule type" value="Genomic_DNA"/>
</dbReference>
<evidence type="ECO:0000313" key="2">
    <source>
        <dbReference type="EMBL" id="MDQ0316441.1"/>
    </source>
</evidence>
<proteinExistence type="predicted"/>